<dbReference type="AlphaFoldDB" id="A0A0E0DYU9"/>
<reference evidence="8" key="2">
    <citation type="submission" date="2018-05" db="EMBL/GenBank/DDBJ databases">
        <title>OmerRS3 (Oryza meridionalis Reference Sequence Version 3).</title>
        <authorList>
            <person name="Zhang J."/>
            <person name="Kudrna D."/>
            <person name="Lee S."/>
            <person name="Talag J."/>
            <person name="Welchert J."/>
            <person name="Wing R.A."/>
        </authorList>
    </citation>
    <scope>NUCLEOTIDE SEQUENCE [LARGE SCALE GENOMIC DNA]</scope>
    <source>
        <strain evidence="8">cv. OR44</strain>
    </source>
</reference>
<dbReference type="InterPro" id="IPR041591">
    <property type="entry name" value="OCRE"/>
</dbReference>
<accession>A0A0E0DYU9</accession>
<dbReference type="Gramene" id="OMERI06G08500.1">
    <property type="protein sequence ID" value="OMERI06G08500.1"/>
    <property type="gene ID" value="OMERI06G08500"/>
</dbReference>
<dbReference type="GO" id="GO:0000398">
    <property type="term" value="P:mRNA splicing, via spliceosome"/>
    <property type="evidence" value="ECO:0007669"/>
    <property type="project" value="InterPro"/>
</dbReference>
<feature type="region of interest" description="Disordered" evidence="6">
    <location>
        <begin position="75"/>
        <end position="96"/>
    </location>
</feature>
<evidence type="ECO:0000256" key="6">
    <source>
        <dbReference type="SAM" id="MobiDB-lite"/>
    </source>
</evidence>
<evidence type="ECO:0000256" key="3">
    <source>
        <dbReference type="ARBA" id="ARBA00022771"/>
    </source>
</evidence>
<dbReference type="InterPro" id="IPR040023">
    <property type="entry name" value="WBP4"/>
</dbReference>
<keyword evidence="4" id="KW-0862">Zinc</keyword>
<dbReference type="GO" id="GO:0080188">
    <property type="term" value="P:gene silencing by siRNA-directed DNA methylation"/>
    <property type="evidence" value="ECO:0007669"/>
    <property type="project" value="EnsemblPlants"/>
</dbReference>
<dbReference type="SMART" id="SM00451">
    <property type="entry name" value="ZnF_U1"/>
    <property type="match status" value="1"/>
</dbReference>
<dbReference type="InterPro" id="IPR036236">
    <property type="entry name" value="Znf_C2H2_sf"/>
</dbReference>
<protein>
    <recommendedName>
        <fullName evidence="7">Matrin-type domain-containing protein</fullName>
    </recommendedName>
</protein>
<evidence type="ECO:0000313" key="9">
    <source>
        <dbReference type="Proteomes" id="UP000008021"/>
    </source>
</evidence>
<dbReference type="GO" id="GO:0003690">
    <property type="term" value="F:double-stranded DNA binding"/>
    <property type="evidence" value="ECO:0007669"/>
    <property type="project" value="EnsemblPlants"/>
</dbReference>
<dbReference type="GO" id="GO:0008270">
    <property type="term" value="F:zinc ion binding"/>
    <property type="evidence" value="ECO:0007669"/>
    <property type="project" value="UniProtKB-KW"/>
</dbReference>
<name>A0A0E0DYU9_9ORYZ</name>
<dbReference type="Pfam" id="PF17780">
    <property type="entry name" value="OCRE"/>
    <property type="match status" value="1"/>
</dbReference>
<dbReference type="InterPro" id="IPR003604">
    <property type="entry name" value="Matrin/U1-like-C_Znf_C2H2"/>
</dbReference>
<dbReference type="SUPFAM" id="SSF57667">
    <property type="entry name" value="beta-beta-alpha zinc fingers"/>
    <property type="match status" value="1"/>
</dbReference>
<keyword evidence="9" id="KW-1185">Reference proteome</keyword>
<evidence type="ECO:0000313" key="8">
    <source>
        <dbReference type="EnsemblPlants" id="OMERI06G08500.1"/>
    </source>
</evidence>
<dbReference type="Proteomes" id="UP000008021">
    <property type="component" value="Chromosome 6"/>
</dbReference>
<dbReference type="PANTHER" id="PTHR13173">
    <property type="entry name" value="WW DOMAIN BINDING PROTEIN 4"/>
    <property type="match status" value="1"/>
</dbReference>
<evidence type="ECO:0000256" key="5">
    <source>
        <dbReference type="ARBA" id="ARBA00023242"/>
    </source>
</evidence>
<evidence type="ECO:0000256" key="2">
    <source>
        <dbReference type="ARBA" id="ARBA00022723"/>
    </source>
</evidence>
<dbReference type="Gene3D" id="3.30.160.60">
    <property type="entry name" value="Classic Zinc Finger"/>
    <property type="match status" value="1"/>
</dbReference>
<keyword evidence="5" id="KW-0539">Nucleus</keyword>
<dbReference type="PANTHER" id="PTHR13173:SF10">
    <property type="entry name" value="WW DOMAIN-BINDING PROTEIN 4"/>
    <property type="match status" value="1"/>
</dbReference>
<dbReference type="GO" id="GO:0003725">
    <property type="term" value="F:double-stranded RNA binding"/>
    <property type="evidence" value="ECO:0007669"/>
    <property type="project" value="EnsemblPlants"/>
</dbReference>
<reference evidence="8" key="1">
    <citation type="submission" date="2015-04" db="UniProtKB">
        <authorList>
            <consortium name="EnsemblPlants"/>
        </authorList>
    </citation>
    <scope>IDENTIFICATION</scope>
</reference>
<evidence type="ECO:0000256" key="4">
    <source>
        <dbReference type="ARBA" id="ARBA00022833"/>
    </source>
</evidence>
<dbReference type="GO" id="GO:0071011">
    <property type="term" value="C:precatalytic spliceosome"/>
    <property type="evidence" value="ECO:0007669"/>
    <property type="project" value="TreeGrafter"/>
</dbReference>
<dbReference type="GO" id="GO:0009845">
    <property type="term" value="P:seed germination"/>
    <property type="evidence" value="ECO:0007669"/>
    <property type="project" value="EnsemblPlants"/>
</dbReference>
<dbReference type="InterPro" id="IPR000690">
    <property type="entry name" value="Matrin/U1-C_Znf_C2H2"/>
</dbReference>
<dbReference type="Pfam" id="PF06220">
    <property type="entry name" value="zf-U1"/>
    <property type="match status" value="1"/>
</dbReference>
<proteinExistence type="predicted"/>
<feature type="region of interest" description="Disordered" evidence="6">
    <location>
        <begin position="309"/>
        <end position="333"/>
    </location>
</feature>
<sequence>MTEYWVSQGNKWCDFCKIYIANNPLSIRTHEIGKRHKDNVTKRLATMQKEGAAKEKEQQQAARALQQIEAKAKKSYQKDLENSQRNVDGDTSAAPGDGWEFDSTSGYYFDKSTGLYFDSNSGFYYSDGLGKWVTQEEAYAWAKTSQANVGQSSSSQTKPTASVATVPTIKGGQAPGLVVKKPLNPMRTLKGAPSAIAVNKRKREDGKPKVISTEEEAALKAREAARKRMEDREKPLMGLYRSFVVPYPVKKKSQSIIPAGDGLTRAWEAKRRGGRPVPSSLAVARRPGAGRRRCEHAGLMRRLARWRANEGEASADASRGGAGDGMGDAVSAG</sequence>
<dbReference type="PROSITE" id="PS50171">
    <property type="entry name" value="ZF_MATRIN"/>
    <property type="match status" value="1"/>
</dbReference>
<keyword evidence="2" id="KW-0479">Metal-binding</keyword>
<feature type="domain" description="Matrin-type" evidence="7">
    <location>
        <begin position="11"/>
        <end position="42"/>
    </location>
</feature>
<evidence type="ECO:0000259" key="7">
    <source>
        <dbReference type="PROSITE" id="PS50171"/>
    </source>
</evidence>
<organism evidence="8">
    <name type="scientific">Oryza meridionalis</name>
    <dbReference type="NCBI Taxonomy" id="40149"/>
    <lineage>
        <taxon>Eukaryota</taxon>
        <taxon>Viridiplantae</taxon>
        <taxon>Streptophyta</taxon>
        <taxon>Embryophyta</taxon>
        <taxon>Tracheophyta</taxon>
        <taxon>Spermatophyta</taxon>
        <taxon>Magnoliopsida</taxon>
        <taxon>Liliopsida</taxon>
        <taxon>Poales</taxon>
        <taxon>Poaceae</taxon>
        <taxon>BOP clade</taxon>
        <taxon>Oryzoideae</taxon>
        <taxon>Oryzeae</taxon>
        <taxon>Oryzinae</taxon>
        <taxon>Oryza</taxon>
    </lineage>
</organism>
<dbReference type="STRING" id="40149.A0A0E0DYU9"/>
<keyword evidence="3" id="KW-0863">Zinc-finger</keyword>
<evidence type="ECO:0000256" key="1">
    <source>
        <dbReference type="ARBA" id="ARBA00004123"/>
    </source>
</evidence>
<dbReference type="InterPro" id="IPR013085">
    <property type="entry name" value="U1-CZ_Znf_C2H2"/>
</dbReference>
<comment type="subcellular location">
    <subcellularLocation>
        <location evidence="1">Nucleus</location>
    </subcellularLocation>
</comment>
<dbReference type="EnsemblPlants" id="OMERI06G08500.1">
    <property type="protein sequence ID" value="OMERI06G08500.1"/>
    <property type="gene ID" value="OMERI06G08500"/>
</dbReference>
<dbReference type="GO" id="GO:0015030">
    <property type="term" value="C:Cajal body"/>
    <property type="evidence" value="ECO:0007669"/>
    <property type="project" value="EnsemblPlants"/>
</dbReference>